<dbReference type="SUPFAM" id="SSF54862">
    <property type="entry name" value="4Fe-4S ferredoxins"/>
    <property type="match status" value="1"/>
</dbReference>
<reference evidence="1" key="5">
    <citation type="journal article" date="2021" name="G3 (Bethesda)">
        <title>Aegilops tauschii genome assembly Aet v5.0 features greater sequence contiguity and improved annotation.</title>
        <authorList>
            <person name="Wang L."/>
            <person name="Zhu T."/>
            <person name="Rodriguez J.C."/>
            <person name="Deal K.R."/>
            <person name="Dubcovsky J."/>
            <person name="McGuire P.E."/>
            <person name="Lux T."/>
            <person name="Spannagl M."/>
            <person name="Mayer K.F.X."/>
            <person name="Baldrich P."/>
            <person name="Meyers B.C."/>
            <person name="Huo N."/>
            <person name="Gu Y.Q."/>
            <person name="Zhou H."/>
            <person name="Devos K.M."/>
            <person name="Bennetzen J.L."/>
            <person name="Unver T."/>
            <person name="Budak H."/>
            <person name="Gulick P.J."/>
            <person name="Galiba G."/>
            <person name="Kalapos B."/>
            <person name="Nelson D.R."/>
            <person name="Li P."/>
            <person name="You F.M."/>
            <person name="Luo M.C."/>
            <person name="Dvorak J."/>
        </authorList>
    </citation>
    <scope>NUCLEOTIDE SEQUENCE [LARGE SCALE GENOMIC DNA]</scope>
    <source>
        <strain evidence="1">cv. AL8/78</strain>
    </source>
</reference>
<protein>
    <submittedName>
        <fullName evidence="1">Uncharacterized protein</fullName>
    </submittedName>
</protein>
<dbReference type="GO" id="GO:0008137">
    <property type="term" value="F:NADH dehydrogenase (ubiquinone) activity"/>
    <property type="evidence" value="ECO:0007669"/>
    <property type="project" value="InterPro"/>
</dbReference>
<dbReference type="PANTHER" id="PTHR47275">
    <property type="entry name" value="NAD(P)H-QUINONE OXIDOREDUCTASE SUBUNIT I, CHLOROPLASTIC"/>
    <property type="match status" value="1"/>
</dbReference>
<reference evidence="1" key="4">
    <citation type="submission" date="2019-03" db="UniProtKB">
        <authorList>
            <consortium name="EnsemblPlants"/>
        </authorList>
    </citation>
    <scope>IDENTIFICATION</scope>
</reference>
<organism evidence="1 2">
    <name type="scientific">Aegilops tauschii subsp. strangulata</name>
    <name type="common">Goatgrass</name>
    <dbReference type="NCBI Taxonomy" id="200361"/>
    <lineage>
        <taxon>Eukaryota</taxon>
        <taxon>Viridiplantae</taxon>
        <taxon>Streptophyta</taxon>
        <taxon>Embryophyta</taxon>
        <taxon>Tracheophyta</taxon>
        <taxon>Spermatophyta</taxon>
        <taxon>Magnoliopsida</taxon>
        <taxon>Liliopsida</taxon>
        <taxon>Poales</taxon>
        <taxon>Poaceae</taxon>
        <taxon>BOP clade</taxon>
        <taxon>Pooideae</taxon>
        <taxon>Triticodae</taxon>
        <taxon>Triticeae</taxon>
        <taxon>Triticinae</taxon>
        <taxon>Aegilops</taxon>
    </lineage>
</organism>
<reference evidence="1" key="3">
    <citation type="journal article" date="2017" name="Nature">
        <title>Genome sequence of the progenitor of the wheat D genome Aegilops tauschii.</title>
        <authorList>
            <person name="Luo M.C."/>
            <person name="Gu Y.Q."/>
            <person name="Puiu D."/>
            <person name="Wang H."/>
            <person name="Twardziok S.O."/>
            <person name="Deal K.R."/>
            <person name="Huo N."/>
            <person name="Zhu T."/>
            <person name="Wang L."/>
            <person name="Wang Y."/>
            <person name="McGuire P.E."/>
            <person name="Liu S."/>
            <person name="Long H."/>
            <person name="Ramasamy R.K."/>
            <person name="Rodriguez J.C."/>
            <person name="Van S.L."/>
            <person name="Yuan L."/>
            <person name="Wang Z."/>
            <person name="Xia Z."/>
            <person name="Xiao L."/>
            <person name="Anderson O.D."/>
            <person name="Ouyang S."/>
            <person name="Liang Y."/>
            <person name="Zimin A.V."/>
            <person name="Pertea G."/>
            <person name="Qi P."/>
            <person name="Bennetzen J.L."/>
            <person name="Dai X."/>
            <person name="Dawson M.W."/>
            <person name="Muller H.G."/>
            <person name="Kugler K."/>
            <person name="Rivarola-Duarte L."/>
            <person name="Spannagl M."/>
            <person name="Mayer K.F.X."/>
            <person name="Lu F.H."/>
            <person name="Bevan M.W."/>
            <person name="Leroy P."/>
            <person name="Li P."/>
            <person name="You F.M."/>
            <person name="Sun Q."/>
            <person name="Liu Z."/>
            <person name="Lyons E."/>
            <person name="Wicker T."/>
            <person name="Salzberg S.L."/>
            <person name="Devos K.M."/>
            <person name="Dvorak J."/>
        </authorList>
    </citation>
    <scope>NUCLEOTIDE SEQUENCE [LARGE SCALE GENOMIC DNA]</scope>
    <source>
        <strain evidence="1">cv. AL8/78</strain>
    </source>
</reference>
<dbReference type="Gramene" id="AET6Gv20624100.1">
    <property type="protein sequence ID" value="AET6Gv20624100.1"/>
    <property type="gene ID" value="AET6Gv20624100"/>
</dbReference>
<dbReference type="STRING" id="200361.A0A453P6D3"/>
<dbReference type="Proteomes" id="UP000015105">
    <property type="component" value="Chromosome 6D"/>
</dbReference>
<dbReference type="PANTHER" id="PTHR47275:SF3">
    <property type="entry name" value="NAD(P)H-QUINONE OXIDOREDUCTASE SUBUNIT I, CHLOROPLASTIC"/>
    <property type="match status" value="1"/>
</dbReference>
<reference evidence="2" key="1">
    <citation type="journal article" date="2014" name="Science">
        <title>Ancient hybridizations among the ancestral genomes of bread wheat.</title>
        <authorList>
            <consortium name="International Wheat Genome Sequencing Consortium,"/>
            <person name="Marcussen T."/>
            <person name="Sandve S.R."/>
            <person name="Heier L."/>
            <person name="Spannagl M."/>
            <person name="Pfeifer M."/>
            <person name="Jakobsen K.S."/>
            <person name="Wulff B.B."/>
            <person name="Steuernagel B."/>
            <person name="Mayer K.F."/>
            <person name="Olsen O.A."/>
        </authorList>
    </citation>
    <scope>NUCLEOTIDE SEQUENCE [LARGE SCALE GENOMIC DNA]</scope>
    <source>
        <strain evidence="2">cv. AL8/78</strain>
    </source>
</reference>
<reference evidence="2" key="2">
    <citation type="journal article" date="2017" name="Nat. Plants">
        <title>The Aegilops tauschii genome reveals multiple impacts of transposons.</title>
        <authorList>
            <person name="Zhao G."/>
            <person name="Zou C."/>
            <person name="Li K."/>
            <person name="Wang K."/>
            <person name="Li T."/>
            <person name="Gao L."/>
            <person name="Zhang X."/>
            <person name="Wang H."/>
            <person name="Yang Z."/>
            <person name="Liu X."/>
            <person name="Jiang W."/>
            <person name="Mao L."/>
            <person name="Kong X."/>
            <person name="Jiao Y."/>
            <person name="Jia J."/>
        </authorList>
    </citation>
    <scope>NUCLEOTIDE SEQUENCE [LARGE SCALE GENOMIC DNA]</scope>
    <source>
        <strain evidence="2">cv. AL8/78</strain>
    </source>
</reference>
<proteinExistence type="predicted"/>
<sequence length="70" mass="8335">PSKFRNYLSHANHLPITIHYPYGKSITPERFRGRIHFEFDKCIASEVCVCVCLIDLPVVDWRFEKDIKRK</sequence>
<dbReference type="InterPro" id="IPR004497">
    <property type="entry name" value="NDHI"/>
</dbReference>
<evidence type="ECO:0000313" key="2">
    <source>
        <dbReference type="Proteomes" id="UP000015105"/>
    </source>
</evidence>
<dbReference type="AlphaFoldDB" id="A0A453P6D3"/>
<evidence type="ECO:0000313" key="1">
    <source>
        <dbReference type="EnsemblPlants" id="AET6Gv20624100.1"/>
    </source>
</evidence>
<dbReference type="EnsemblPlants" id="AET6Gv20624100.1">
    <property type="protein sequence ID" value="AET6Gv20624100.1"/>
    <property type="gene ID" value="AET6Gv20624100"/>
</dbReference>
<accession>A0A453P6D3</accession>
<keyword evidence="2" id="KW-1185">Reference proteome</keyword>
<name>A0A453P6D3_AEGTS</name>